<keyword evidence="2" id="KW-1185">Reference proteome</keyword>
<evidence type="ECO:0000313" key="2">
    <source>
        <dbReference type="Proteomes" id="UP001597512"/>
    </source>
</evidence>
<sequence length="56" mass="6397">MKSKLIESHIELHENALDCVILLISDKGEATEELQQIISQALNALEDWYEINEMPS</sequence>
<protein>
    <submittedName>
        <fullName evidence="1">Uncharacterized protein</fullName>
    </submittedName>
</protein>
<organism evidence="1 2">
    <name type="scientific">Spirosoma flavum</name>
    <dbReference type="NCBI Taxonomy" id="2048557"/>
    <lineage>
        <taxon>Bacteria</taxon>
        <taxon>Pseudomonadati</taxon>
        <taxon>Bacteroidota</taxon>
        <taxon>Cytophagia</taxon>
        <taxon>Cytophagales</taxon>
        <taxon>Cytophagaceae</taxon>
        <taxon>Spirosoma</taxon>
    </lineage>
</organism>
<dbReference type="EMBL" id="JBHUOM010000023">
    <property type="protein sequence ID" value="MFD2937102.1"/>
    <property type="molecule type" value="Genomic_DNA"/>
</dbReference>
<accession>A0ABW6AR59</accession>
<dbReference type="RefSeq" id="WP_381506560.1">
    <property type="nucleotide sequence ID" value="NZ_JBHUOM010000023.1"/>
</dbReference>
<gene>
    <name evidence="1" type="ORF">ACFS25_25200</name>
</gene>
<evidence type="ECO:0000313" key="1">
    <source>
        <dbReference type="EMBL" id="MFD2937102.1"/>
    </source>
</evidence>
<reference evidence="2" key="1">
    <citation type="journal article" date="2019" name="Int. J. Syst. Evol. Microbiol.">
        <title>The Global Catalogue of Microorganisms (GCM) 10K type strain sequencing project: providing services to taxonomists for standard genome sequencing and annotation.</title>
        <authorList>
            <consortium name="The Broad Institute Genomics Platform"/>
            <consortium name="The Broad Institute Genome Sequencing Center for Infectious Disease"/>
            <person name="Wu L."/>
            <person name="Ma J."/>
        </authorList>
    </citation>
    <scope>NUCLEOTIDE SEQUENCE [LARGE SCALE GENOMIC DNA]</scope>
    <source>
        <strain evidence="2">KCTC 52490</strain>
    </source>
</reference>
<name>A0ABW6AR59_9BACT</name>
<proteinExistence type="predicted"/>
<comment type="caution">
    <text evidence="1">The sequence shown here is derived from an EMBL/GenBank/DDBJ whole genome shotgun (WGS) entry which is preliminary data.</text>
</comment>
<dbReference type="Proteomes" id="UP001597512">
    <property type="component" value="Unassembled WGS sequence"/>
</dbReference>